<reference evidence="3" key="1">
    <citation type="submission" date="2013-12" db="EMBL/GenBank/DDBJ databases">
        <authorList>
            <person name="Linke B."/>
        </authorList>
    </citation>
    <scope>NUCLEOTIDE SEQUENCE [LARGE SCALE GENOMIC DNA]</scope>
    <source>
        <strain evidence="3">CRIB-18</strain>
    </source>
</reference>
<comment type="caution">
    <text evidence="3">The sequence shown here is derived from an EMBL/GenBank/DDBJ whole genome shotgun (WGS) entry which is preliminary data.</text>
</comment>
<keyword evidence="1" id="KW-0175">Coiled coil</keyword>
<dbReference type="RefSeq" id="WP_041017337.1">
    <property type="nucleotide sequence ID" value="NZ_CCEJ010000004.1"/>
</dbReference>
<dbReference type="Proteomes" id="UP000031552">
    <property type="component" value="Unassembled WGS sequence"/>
</dbReference>
<feature type="transmembrane region" description="Helical" evidence="2">
    <location>
        <begin position="46"/>
        <end position="65"/>
    </location>
</feature>
<feature type="coiled-coil region" evidence="1">
    <location>
        <begin position="422"/>
        <end position="479"/>
    </location>
</feature>
<sequence length="912" mass="103480">MVTNINPIPSFVLPIPLSNDLKTPPLNVALPKAPQEPSFFKKLGRLVVDIVFLCTLIPFVIRLIVRRISMENHNKLLYELQELKWRGLIPSDYGNALMILHADSNELKRITEELLSSLPESKTKGLNQPELLELIQKSPHLGFKKLKEHLQIASFYELQHVTLLQDSPILKGQASRIQKIFSDFSEGVLTPENKKKELYQSILKERSITLISNWIEKKRVNGEISSLEAKSLRKGLSDPQNFLSRMKELAAQKVDENGEKIGKYFWKELLETLDQIDGKKSTEEIGKLLNSIYFYEDTLSFLTRVQESVLRTGQITENDKRELFALEARFIDAAVIDLAYNPKLEYSFRQVLGQIRGRLRNISDTLNSEEIDHEVVSKQDEKDHEHSLCGCHFSFADRKIKQIDLPKQDIIQRQIVDISRSRLNLLANIKKQQDEKAELKLERGRVTDLTRLGEIELKIAALKAKVSELKAKAKDLEDSEKGQKEIIQGVAKPAILGFTCSFGAGHNMACQGVAKLLGNRNIHFGCADLTTDVLLPASFIQNLGKKFGQDWRMTDALNYIARKQLFILPRIFKWFESFLGSIFSIFKSNRAEAPVDSYEKELLRKRILLENPDQIFAFYHMDLKAVLEVAEEMGLPVTYIATDLNTKMEELFGDIPPSHPNFTVVTASNLPISLKTASPIHKSKVKVSSGAARPLIYKKTEEAEIEKMRKERNLGKDDPVVMFMAGGNGGHFPFPEALCFSKTWDKRIHLSLILGASTEFGTRFDRLVKEGILKKEGAYYKGSNPLVTIELVKDPAAGTLACPYFVGEGELSKMYDLCDVVFSKPGGSTIVETQIKNKVLLIDHRQPLLPWENDNLDEMLKSGRGLELKKETDFESELKASLTRVQERKLVREEQAPPLAEVLEDLIKNKNR</sequence>
<reference evidence="3" key="2">
    <citation type="submission" date="2014-09" db="EMBL/GenBank/DDBJ databases">
        <title>Criblamydia sequanensis harbors a mega-plasmid encoding arsenite resistance.</title>
        <authorList>
            <person name="Bertelli C."/>
            <person name="Goesmann A."/>
            <person name="Greub G."/>
        </authorList>
    </citation>
    <scope>NUCLEOTIDE SEQUENCE [LARGE SCALE GENOMIC DNA]</scope>
    <source>
        <strain evidence="3">CRIB-18</strain>
    </source>
</reference>
<dbReference type="eggNOG" id="COG0707">
    <property type="taxonomic scope" value="Bacteria"/>
</dbReference>
<name>A0A090D1G3_9BACT</name>
<evidence type="ECO:0000256" key="1">
    <source>
        <dbReference type="SAM" id="Coils"/>
    </source>
</evidence>
<keyword evidence="2" id="KW-1133">Transmembrane helix</keyword>
<keyword evidence="4" id="KW-1185">Reference proteome</keyword>
<organism evidence="3 4">
    <name type="scientific">Candidatus Criblamydia sequanensis CRIB-18</name>
    <dbReference type="NCBI Taxonomy" id="1437425"/>
    <lineage>
        <taxon>Bacteria</taxon>
        <taxon>Pseudomonadati</taxon>
        <taxon>Chlamydiota</taxon>
        <taxon>Chlamydiia</taxon>
        <taxon>Parachlamydiales</taxon>
        <taxon>Candidatus Criblamydiaceae</taxon>
        <taxon>Candidatus Criblamydia</taxon>
    </lineage>
</organism>
<protein>
    <submittedName>
        <fullName evidence="3">Conserved putative membrane protein</fullName>
    </submittedName>
</protein>
<gene>
    <name evidence="3" type="ORF">CSEC_0963</name>
</gene>
<dbReference type="OrthoDB" id="9815663at2"/>
<evidence type="ECO:0000313" key="3">
    <source>
        <dbReference type="EMBL" id="CDR33790.1"/>
    </source>
</evidence>
<dbReference type="EMBL" id="CCEJ010000004">
    <property type="protein sequence ID" value="CDR33790.1"/>
    <property type="molecule type" value="Genomic_DNA"/>
</dbReference>
<evidence type="ECO:0000313" key="4">
    <source>
        <dbReference type="Proteomes" id="UP000031552"/>
    </source>
</evidence>
<proteinExistence type="predicted"/>
<evidence type="ECO:0000256" key="2">
    <source>
        <dbReference type="SAM" id="Phobius"/>
    </source>
</evidence>
<dbReference type="AlphaFoldDB" id="A0A090D1G3"/>
<accession>A0A090D1G3</accession>
<keyword evidence="2" id="KW-0812">Transmembrane</keyword>
<keyword evidence="2" id="KW-0472">Membrane</keyword>
<dbReference type="STRING" id="1437425.CSEC_0963"/>